<dbReference type="Pfam" id="PF13561">
    <property type="entry name" value="adh_short_C2"/>
    <property type="match status" value="1"/>
</dbReference>
<dbReference type="OrthoDB" id="9804774at2"/>
<dbReference type="InterPro" id="IPR036291">
    <property type="entry name" value="NAD(P)-bd_dom_sf"/>
</dbReference>
<dbReference type="SUPFAM" id="SSF51735">
    <property type="entry name" value="NAD(P)-binding Rossmann-fold domains"/>
    <property type="match status" value="1"/>
</dbReference>
<dbReference type="EMBL" id="SLZY01000012">
    <property type="protein sequence ID" value="TCS70991.1"/>
    <property type="molecule type" value="Genomic_DNA"/>
</dbReference>
<dbReference type="PANTHER" id="PTHR42760">
    <property type="entry name" value="SHORT-CHAIN DEHYDROGENASES/REDUCTASES FAMILY MEMBER"/>
    <property type="match status" value="1"/>
</dbReference>
<proteinExistence type="inferred from homology"/>
<evidence type="ECO:0000313" key="2">
    <source>
        <dbReference type="EMBL" id="TCS70991.1"/>
    </source>
</evidence>
<dbReference type="PANTHER" id="PTHR42760:SF135">
    <property type="entry name" value="BLL7886 PROTEIN"/>
    <property type="match status" value="1"/>
</dbReference>
<dbReference type="FunFam" id="3.40.50.720:FF:000084">
    <property type="entry name" value="Short-chain dehydrogenase reductase"/>
    <property type="match status" value="1"/>
</dbReference>
<dbReference type="PRINTS" id="PR00081">
    <property type="entry name" value="GDHRDH"/>
</dbReference>
<dbReference type="PRINTS" id="PR00080">
    <property type="entry name" value="SDRFAMILY"/>
</dbReference>
<dbReference type="GO" id="GO:0030497">
    <property type="term" value="P:fatty acid elongation"/>
    <property type="evidence" value="ECO:0007669"/>
    <property type="project" value="TreeGrafter"/>
</dbReference>
<evidence type="ECO:0000313" key="3">
    <source>
        <dbReference type="Proteomes" id="UP000295135"/>
    </source>
</evidence>
<reference evidence="2 3" key="1">
    <citation type="submission" date="2019-03" db="EMBL/GenBank/DDBJ databases">
        <title>Genomic Encyclopedia of Type Strains, Phase IV (KMG-IV): sequencing the most valuable type-strain genomes for metagenomic binning, comparative biology and taxonomic classification.</title>
        <authorList>
            <person name="Goeker M."/>
        </authorList>
    </citation>
    <scope>NUCLEOTIDE SEQUENCE [LARGE SCALE GENOMIC DNA]</scope>
    <source>
        <strain evidence="2 3">DSM 103923</strain>
    </source>
</reference>
<organism evidence="2 3">
    <name type="scientific">Sulfuritortus calidifontis</name>
    <dbReference type="NCBI Taxonomy" id="1914471"/>
    <lineage>
        <taxon>Bacteria</taxon>
        <taxon>Pseudomonadati</taxon>
        <taxon>Pseudomonadota</taxon>
        <taxon>Betaproteobacteria</taxon>
        <taxon>Nitrosomonadales</taxon>
        <taxon>Thiobacillaceae</taxon>
        <taxon>Sulfuritortus</taxon>
    </lineage>
</organism>
<dbReference type="PROSITE" id="PS00061">
    <property type="entry name" value="ADH_SHORT"/>
    <property type="match status" value="1"/>
</dbReference>
<dbReference type="RefSeq" id="WP_126463553.1">
    <property type="nucleotide sequence ID" value="NZ_AP018721.1"/>
</dbReference>
<dbReference type="Proteomes" id="UP000295135">
    <property type="component" value="Unassembled WGS sequence"/>
</dbReference>
<evidence type="ECO:0000256" key="1">
    <source>
        <dbReference type="ARBA" id="ARBA00006484"/>
    </source>
</evidence>
<dbReference type="Gene3D" id="3.40.50.720">
    <property type="entry name" value="NAD(P)-binding Rossmann-like Domain"/>
    <property type="match status" value="1"/>
</dbReference>
<protein>
    <submittedName>
        <fullName evidence="2">Gluconate 5-dehydrogenase/2-deoxy-D-gluconate 3-dehydrogenase</fullName>
    </submittedName>
</protein>
<comment type="similarity">
    <text evidence="1">Belongs to the short-chain dehydrogenases/reductases (SDR) family.</text>
</comment>
<dbReference type="InterPro" id="IPR002347">
    <property type="entry name" value="SDR_fam"/>
</dbReference>
<gene>
    <name evidence="2" type="ORF">EDC61_1126</name>
</gene>
<name>A0A4R3JVY3_9PROT</name>
<dbReference type="AlphaFoldDB" id="A0A4R3JVY3"/>
<accession>A0A4R3JVY3</accession>
<keyword evidence="3" id="KW-1185">Reference proteome</keyword>
<dbReference type="GO" id="GO:0016616">
    <property type="term" value="F:oxidoreductase activity, acting on the CH-OH group of donors, NAD or NADP as acceptor"/>
    <property type="evidence" value="ECO:0007669"/>
    <property type="project" value="TreeGrafter"/>
</dbReference>
<dbReference type="InterPro" id="IPR020904">
    <property type="entry name" value="Sc_DH/Rdtase_CS"/>
</dbReference>
<comment type="caution">
    <text evidence="2">The sequence shown here is derived from an EMBL/GenBank/DDBJ whole genome shotgun (WGS) entry which is preliminary data.</text>
</comment>
<sequence>MSRNLNDLFGLDGRVALVTGASRGIGAAIAQGLAMAGAKTYGVGRSAVPDGTLGSVIYRRCDIRDDVAIQSLLDDIHSAEGRLDILVNAAGITLPSKVSENPSEAFRETLANNLTAIYECCRLAAAGMKVGGSIINVTSIGSLLGFPGNPGYVAAKGGLAAMTRALAMDLGSSRIRVNNLVPGYVHTAMTAASYDDPARREARQARTILGRWGVAEDLVGAAIFLASDASSYVTGTDVVVDGGWTTKGL</sequence>